<dbReference type="AlphaFoldDB" id="A0A9D5A3J8"/>
<evidence type="ECO:0000256" key="8">
    <source>
        <dbReference type="ARBA" id="ARBA00023098"/>
    </source>
</evidence>
<evidence type="ECO:0000256" key="5">
    <source>
        <dbReference type="ARBA" id="ARBA00022679"/>
    </source>
</evidence>
<dbReference type="InterPro" id="IPR002123">
    <property type="entry name" value="Plipid/glycerol_acylTrfase"/>
</dbReference>
<evidence type="ECO:0000256" key="14">
    <source>
        <dbReference type="SAM" id="Phobius"/>
    </source>
</evidence>
<evidence type="ECO:0000313" key="16">
    <source>
        <dbReference type="EMBL" id="KAI5392993.1"/>
    </source>
</evidence>
<evidence type="ECO:0000256" key="10">
    <source>
        <dbReference type="ARBA" id="ARBA00023209"/>
    </source>
</evidence>
<keyword evidence="8" id="KW-0443">Lipid metabolism</keyword>
<dbReference type="GO" id="GO:0016020">
    <property type="term" value="C:membrane"/>
    <property type="evidence" value="ECO:0007669"/>
    <property type="project" value="UniProtKB-SubCell"/>
</dbReference>
<dbReference type="GO" id="GO:0005783">
    <property type="term" value="C:endoplasmic reticulum"/>
    <property type="evidence" value="ECO:0007669"/>
    <property type="project" value="TreeGrafter"/>
</dbReference>
<organism evidence="16 17">
    <name type="scientific">Pisum sativum</name>
    <name type="common">Garden pea</name>
    <name type="synonym">Lathyrus oleraceus</name>
    <dbReference type="NCBI Taxonomy" id="3888"/>
    <lineage>
        <taxon>Eukaryota</taxon>
        <taxon>Viridiplantae</taxon>
        <taxon>Streptophyta</taxon>
        <taxon>Embryophyta</taxon>
        <taxon>Tracheophyta</taxon>
        <taxon>Spermatophyta</taxon>
        <taxon>Magnoliopsida</taxon>
        <taxon>eudicotyledons</taxon>
        <taxon>Gunneridae</taxon>
        <taxon>Pentapetalae</taxon>
        <taxon>rosids</taxon>
        <taxon>fabids</taxon>
        <taxon>Fabales</taxon>
        <taxon>Fabaceae</taxon>
        <taxon>Papilionoideae</taxon>
        <taxon>50 kb inversion clade</taxon>
        <taxon>NPAAA clade</taxon>
        <taxon>Hologalegina</taxon>
        <taxon>IRL clade</taxon>
        <taxon>Fabeae</taxon>
        <taxon>Lathyrus</taxon>
    </lineage>
</organism>
<keyword evidence="9 14" id="KW-0472">Membrane</keyword>
<name>A0A9D5A3J8_PEA</name>
<evidence type="ECO:0000259" key="15">
    <source>
        <dbReference type="SMART" id="SM00563"/>
    </source>
</evidence>
<evidence type="ECO:0000256" key="13">
    <source>
        <dbReference type="SAM" id="MobiDB-lite"/>
    </source>
</evidence>
<feature type="domain" description="Phospholipid/glycerol acyltransferase" evidence="15">
    <location>
        <begin position="169"/>
        <end position="317"/>
    </location>
</feature>
<feature type="region of interest" description="Disordered" evidence="13">
    <location>
        <begin position="1"/>
        <end position="25"/>
    </location>
</feature>
<evidence type="ECO:0000256" key="2">
    <source>
        <dbReference type="ARBA" id="ARBA00005189"/>
    </source>
</evidence>
<keyword evidence="17" id="KW-1185">Reference proteome</keyword>
<evidence type="ECO:0000256" key="1">
    <source>
        <dbReference type="ARBA" id="ARBA00004370"/>
    </source>
</evidence>
<dbReference type="GO" id="GO:0071618">
    <property type="term" value="F:lysophosphatidylethanolamine acyltransferase activity"/>
    <property type="evidence" value="ECO:0007669"/>
    <property type="project" value="TreeGrafter"/>
</dbReference>
<evidence type="ECO:0000256" key="11">
    <source>
        <dbReference type="ARBA" id="ARBA00023264"/>
    </source>
</evidence>
<dbReference type="GO" id="GO:0008374">
    <property type="term" value="F:O-acyltransferase activity"/>
    <property type="evidence" value="ECO:0007669"/>
    <property type="project" value="InterPro"/>
</dbReference>
<dbReference type="EMBL" id="JAMSHJ010000006">
    <property type="protein sequence ID" value="KAI5392993.1"/>
    <property type="molecule type" value="Genomic_DNA"/>
</dbReference>
<keyword evidence="12" id="KW-0012">Acyltransferase</keyword>
<keyword evidence="10" id="KW-0594">Phospholipid biosynthesis</keyword>
<gene>
    <name evidence="16" type="ORF">KIW84_060230</name>
</gene>
<proteinExistence type="inferred from homology"/>
<reference evidence="16 17" key="1">
    <citation type="journal article" date="2022" name="Nat. Genet.">
        <title>Improved pea reference genome and pan-genome highlight genomic features and evolutionary characteristics.</title>
        <authorList>
            <person name="Yang T."/>
            <person name="Liu R."/>
            <person name="Luo Y."/>
            <person name="Hu S."/>
            <person name="Wang D."/>
            <person name="Wang C."/>
            <person name="Pandey M.K."/>
            <person name="Ge S."/>
            <person name="Xu Q."/>
            <person name="Li N."/>
            <person name="Li G."/>
            <person name="Huang Y."/>
            <person name="Saxena R.K."/>
            <person name="Ji Y."/>
            <person name="Li M."/>
            <person name="Yan X."/>
            <person name="He Y."/>
            <person name="Liu Y."/>
            <person name="Wang X."/>
            <person name="Xiang C."/>
            <person name="Varshney R.K."/>
            <person name="Ding H."/>
            <person name="Gao S."/>
            <person name="Zong X."/>
        </authorList>
    </citation>
    <scope>NUCLEOTIDE SEQUENCE [LARGE SCALE GENOMIC DNA]</scope>
    <source>
        <strain evidence="16 17">cv. Zhongwan 6</strain>
    </source>
</reference>
<dbReference type="SMART" id="SM00563">
    <property type="entry name" value="PlsC"/>
    <property type="match status" value="1"/>
</dbReference>
<evidence type="ECO:0000256" key="6">
    <source>
        <dbReference type="ARBA" id="ARBA00022692"/>
    </source>
</evidence>
<evidence type="ECO:0000256" key="4">
    <source>
        <dbReference type="ARBA" id="ARBA00022516"/>
    </source>
</evidence>
<dbReference type="Gramene" id="Psat06G0023000-T1">
    <property type="protein sequence ID" value="KAI5392993.1"/>
    <property type="gene ID" value="KIW84_060230"/>
</dbReference>
<dbReference type="PANTHER" id="PTHR23063:SF54">
    <property type="entry name" value="LYSOPHOSPHOLIPID ACYLTRANSFERASE LPEAT1"/>
    <property type="match status" value="1"/>
</dbReference>
<keyword evidence="4" id="KW-0444">Lipid biosynthesis</keyword>
<dbReference type="SUPFAM" id="SSF69593">
    <property type="entry name" value="Glycerol-3-phosphate (1)-acyltransferase"/>
    <property type="match status" value="2"/>
</dbReference>
<sequence>MESKLQDVNSKPPKQPDPVHDDGPLLKPITIFASDTEELERKFAAYVRRDVYGTMGRGELPTKEKVLLGVALVTLVPMRVVAAMALLLLYYLICRVCTLCSVPNREDEQEDYAHLVGWRRIVIVQCGKALARLMLFILGFYWITHSCRVENPTSSEENKRQPEETGRPGVIISNHVSYVDILYHTSKSFPSFVAKRSVAKLPLIGLIRSVLLCFICLSTNSIISRIVQNILLTYHGLFCDSKCLGCIYVQRESKTSEFKGVSAIVTERIREAHRNTSAPMMMLFPEGTTTNGEYLLPFKSGGFLAHAPVLPVILNYRYKRFSPAWDSISGLRHVIFLFCQFVNYMEVTELPMYSPSEQEKDNPKLYANNVRRLMSTEGNLILSDIGLAEKRIYHSALNGL</sequence>
<comment type="caution">
    <text evidence="16">The sequence shown here is derived from an EMBL/GenBank/DDBJ whole genome shotgun (WGS) entry which is preliminary data.</text>
</comment>
<evidence type="ECO:0000256" key="12">
    <source>
        <dbReference type="ARBA" id="ARBA00023315"/>
    </source>
</evidence>
<keyword evidence="5" id="KW-0808">Transferase</keyword>
<comment type="subcellular location">
    <subcellularLocation>
        <location evidence="1">Membrane</location>
    </subcellularLocation>
</comment>
<keyword evidence="6 14" id="KW-0812">Transmembrane</keyword>
<evidence type="ECO:0000256" key="3">
    <source>
        <dbReference type="ARBA" id="ARBA00008655"/>
    </source>
</evidence>
<dbReference type="Pfam" id="PF01553">
    <property type="entry name" value="Acyltransferase"/>
    <property type="match status" value="1"/>
</dbReference>
<evidence type="ECO:0000256" key="7">
    <source>
        <dbReference type="ARBA" id="ARBA00022989"/>
    </source>
</evidence>
<comment type="pathway">
    <text evidence="2">Lipid metabolism.</text>
</comment>
<accession>A0A9D5A3J8</accession>
<dbReference type="PANTHER" id="PTHR23063">
    <property type="entry name" value="PHOSPHOLIPID ACYLTRANSFERASE"/>
    <property type="match status" value="1"/>
</dbReference>
<protein>
    <recommendedName>
        <fullName evidence="15">Phospholipid/glycerol acyltransferase domain-containing protein</fullName>
    </recommendedName>
</protein>
<keyword evidence="7 14" id="KW-1133">Transmembrane helix</keyword>
<dbReference type="InterPro" id="IPR045252">
    <property type="entry name" value="LPCAT1-like"/>
</dbReference>
<dbReference type="CDD" id="cd07991">
    <property type="entry name" value="LPLAT_LPCAT1-like"/>
    <property type="match status" value="1"/>
</dbReference>
<evidence type="ECO:0000313" key="17">
    <source>
        <dbReference type="Proteomes" id="UP001058974"/>
    </source>
</evidence>
<keyword evidence="11" id="KW-1208">Phospholipid metabolism</keyword>
<comment type="similarity">
    <text evidence="3">Belongs to the 1-acyl-sn-glycerol-3-phosphate acyltransferase family.</text>
</comment>
<evidence type="ECO:0000256" key="9">
    <source>
        <dbReference type="ARBA" id="ARBA00023136"/>
    </source>
</evidence>
<dbReference type="GO" id="GO:0008654">
    <property type="term" value="P:phospholipid biosynthetic process"/>
    <property type="evidence" value="ECO:0007669"/>
    <property type="project" value="UniProtKB-KW"/>
</dbReference>
<dbReference type="Proteomes" id="UP001058974">
    <property type="component" value="Chromosome 6"/>
</dbReference>
<feature type="transmembrane region" description="Helical" evidence="14">
    <location>
        <begin position="66"/>
        <end position="93"/>
    </location>
</feature>